<dbReference type="RefSeq" id="WP_205256148.1">
    <property type="nucleotide sequence ID" value="NZ_BAAAPV010000003.1"/>
</dbReference>
<gene>
    <name evidence="2" type="ORF">JL107_06235</name>
</gene>
<accession>A0A938YK55</accession>
<keyword evidence="3" id="KW-1185">Reference proteome</keyword>
<evidence type="ECO:0000313" key="3">
    <source>
        <dbReference type="Proteomes" id="UP000663801"/>
    </source>
</evidence>
<proteinExistence type="predicted"/>
<dbReference type="Proteomes" id="UP000663801">
    <property type="component" value="Unassembled WGS sequence"/>
</dbReference>
<evidence type="ECO:0008006" key="4">
    <source>
        <dbReference type="Google" id="ProtNLM"/>
    </source>
</evidence>
<protein>
    <recommendedName>
        <fullName evidence="4">SPOR domain-containing protein</fullName>
    </recommendedName>
</protein>
<reference evidence="2" key="1">
    <citation type="submission" date="2021-01" db="EMBL/GenBank/DDBJ databases">
        <title>KCTC 19127 draft genome.</title>
        <authorList>
            <person name="An D."/>
        </authorList>
    </citation>
    <scope>NUCLEOTIDE SEQUENCE</scope>
    <source>
        <strain evidence="2">KCTC 19127</strain>
    </source>
</reference>
<feature type="compositionally biased region" description="Basic and acidic residues" evidence="1">
    <location>
        <begin position="48"/>
        <end position="65"/>
    </location>
</feature>
<evidence type="ECO:0000256" key="1">
    <source>
        <dbReference type="SAM" id="MobiDB-lite"/>
    </source>
</evidence>
<organism evidence="2 3">
    <name type="scientific">Nakamurella flavida</name>
    <dbReference type="NCBI Taxonomy" id="363630"/>
    <lineage>
        <taxon>Bacteria</taxon>
        <taxon>Bacillati</taxon>
        <taxon>Actinomycetota</taxon>
        <taxon>Actinomycetes</taxon>
        <taxon>Nakamurellales</taxon>
        <taxon>Nakamurellaceae</taxon>
        <taxon>Nakamurella</taxon>
    </lineage>
</organism>
<sequence>MGDEIGQSNGWYFNIVTKQVEKEGQSKAKDLLGPYPTPEAAANALQSVHDREQRLDSQDREWRDG</sequence>
<comment type="caution">
    <text evidence="2">The sequence shown here is derived from an EMBL/GenBank/DDBJ whole genome shotgun (WGS) entry which is preliminary data.</text>
</comment>
<feature type="region of interest" description="Disordered" evidence="1">
    <location>
        <begin position="43"/>
        <end position="65"/>
    </location>
</feature>
<name>A0A938YK55_9ACTN</name>
<dbReference type="AlphaFoldDB" id="A0A938YK55"/>
<dbReference type="EMBL" id="JAERWL010000006">
    <property type="protein sequence ID" value="MBM9476036.1"/>
    <property type="molecule type" value="Genomic_DNA"/>
</dbReference>
<evidence type="ECO:0000313" key="2">
    <source>
        <dbReference type="EMBL" id="MBM9476036.1"/>
    </source>
</evidence>